<dbReference type="InterPro" id="IPR005490">
    <property type="entry name" value="LD_TPept_cat_dom"/>
</dbReference>
<keyword evidence="4 7" id="KW-0133">Cell shape</keyword>
<comment type="similarity">
    <text evidence="2">Belongs to the YkuD family.</text>
</comment>
<gene>
    <name evidence="10" type="ORF">U0C82_16855</name>
</gene>
<dbReference type="PROSITE" id="PS51257">
    <property type="entry name" value="PROKAR_LIPOPROTEIN"/>
    <property type="match status" value="1"/>
</dbReference>
<protein>
    <submittedName>
        <fullName evidence="10">L,D-transpeptidase</fullName>
    </submittedName>
</protein>
<feature type="domain" description="L,D-TPase catalytic" evidence="9">
    <location>
        <begin position="195"/>
        <end position="328"/>
    </location>
</feature>
<dbReference type="Gene3D" id="2.40.440.10">
    <property type="entry name" value="L,D-transpeptidase catalytic domain-like"/>
    <property type="match status" value="1"/>
</dbReference>
<proteinExistence type="inferred from homology"/>
<feature type="active site" description="Proton donor/acceptor" evidence="7">
    <location>
        <position position="288"/>
    </location>
</feature>
<dbReference type="Pfam" id="PF03734">
    <property type="entry name" value="YkuD"/>
    <property type="match status" value="1"/>
</dbReference>
<dbReference type="SUPFAM" id="SSF47090">
    <property type="entry name" value="PGBD-like"/>
    <property type="match status" value="1"/>
</dbReference>
<dbReference type="Proteomes" id="UP001294412">
    <property type="component" value="Unassembled WGS sequence"/>
</dbReference>
<evidence type="ECO:0000313" key="11">
    <source>
        <dbReference type="Proteomes" id="UP001294412"/>
    </source>
</evidence>
<accession>A0ABU5I624</accession>
<keyword evidence="8" id="KW-0732">Signal</keyword>
<dbReference type="InterPro" id="IPR002477">
    <property type="entry name" value="Peptidoglycan-bd-like"/>
</dbReference>
<dbReference type="InterPro" id="IPR036366">
    <property type="entry name" value="PGBDSf"/>
</dbReference>
<evidence type="ECO:0000256" key="1">
    <source>
        <dbReference type="ARBA" id="ARBA00004752"/>
    </source>
</evidence>
<dbReference type="PROSITE" id="PS52029">
    <property type="entry name" value="LD_TPASE"/>
    <property type="match status" value="1"/>
</dbReference>
<feature type="active site" description="Nucleophile" evidence="7">
    <location>
        <position position="304"/>
    </location>
</feature>
<feature type="chain" id="PRO_5046984092" evidence="8">
    <location>
        <begin position="26"/>
        <end position="329"/>
    </location>
</feature>
<evidence type="ECO:0000256" key="4">
    <source>
        <dbReference type="ARBA" id="ARBA00022960"/>
    </source>
</evidence>
<keyword evidence="11" id="KW-1185">Reference proteome</keyword>
<evidence type="ECO:0000256" key="3">
    <source>
        <dbReference type="ARBA" id="ARBA00022679"/>
    </source>
</evidence>
<reference evidence="10 11" key="1">
    <citation type="submission" date="2023-12" db="EMBL/GenBank/DDBJ databases">
        <title>Description of Novel Strain Fulvimarina sp. 2208YS6-2-32 isolated from Uroteuthis (Photololigo) edulis.</title>
        <authorList>
            <person name="Park J.-S."/>
        </authorList>
    </citation>
    <scope>NUCLEOTIDE SEQUENCE [LARGE SCALE GENOMIC DNA]</scope>
    <source>
        <strain evidence="10 11">2208YS6-2-32</strain>
    </source>
</reference>
<evidence type="ECO:0000259" key="9">
    <source>
        <dbReference type="PROSITE" id="PS52029"/>
    </source>
</evidence>
<evidence type="ECO:0000256" key="6">
    <source>
        <dbReference type="ARBA" id="ARBA00023316"/>
    </source>
</evidence>
<feature type="signal peptide" evidence="8">
    <location>
        <begin position="1"/>
        <end position="25"/>
    </location>
</feature>
<dbReference type="InterPro" id="IPR050979">
    <property type="entry name" value="LD-transpeptidase"/>
</dbReference>
<dbReference type="InterPro" id="IPR036365">
    <property type="entry name" value="PGBD-like_sf"/>
</dbReference>
<name>A0ABU5I624_9HYPH</name>
<dbReference type="InterPro" id="IPR038063">
    <property type="entry name" value="Transpep_catalytic_dom"/>
</dbReference>
<comment type="caution">
    <text evidence="10">The sequence shown here is derived from an EMBL/GenBank/DDBJ whole genome shotgun (WGS) entry which is preliminary data.</text>
</comment>
<dbReference type="Pfam" id="PF01471">
    <property type="entry name" value="PG_binding_1"/>
    <property type="match status" value="1"/>
</dbReference>
<keyword evidence="6 7" id="KW-0961">Cell wall biogenesis/degradation</keyword>
<organism evidence="10 11">
    <name type="scientific">Fulvimarina uroteuthidis</name>
    <dbReference type="NCBI Taxonomy" id="3098149"/>
    <lineage>
        <taxon>Bacteria</taxon>
        <taxon>Pseudomonadati</taxon>
        <taxon>Pseudomonadota</taxon>
        <taxon>Alphaproteobacteria</taxon>
        <taxon>Hyphomicrobiales</taxon>
        <taxon>Aurantimonadaceae</taxon>
        <taxon>Fulvimarina</taxon>
    </lineage>
</organism>
<keyword evidence="3" id="KW-0808">Transferase</keyword>
<evidence type="ECO:0000313" key="10">
    <source>
        <dbReference type="EMBL" id="MDY8110812.1"/>
    </source>
</evidence>
<keyword evidence="5 7" id="KW-0573">Peptidoglycan synthesis</keyword>
<evidence type="ECO:0000256" key="7">
    <source>
        <dbReference type="PROSITE-ProRule" id="PRU01373"/>
    </source>
</evidence>
<dbReference type="PANTHER" id="PTHR30582:SF30">
    <property type="entry name" value="BLR4375 PROTEIN"/>
    <property type="match status" value="1"/>
</dbReference>
<dbReference type="Gene3D" id="1.10.101.10">
    <property type="entry name" value="PGBD-like superfamily/PGBD"/>
    <property type="match status" value="1"/>
</dbReference>
<evidence type="ECO:0000256" key="8">
    <source>
        <dbReference type="SAM" id="SignalP"/>
    </source>
</evidence>
<evidence type="ECO:0000256" key="5">
    <source>
        <dbReference type="ARBA" id="ARBA00022984"/>
    </source>
</evidence>
<dbReference type="PANTHER" id="PTHR30582">
    <property type="entry name" value="L,D-TRANSPEPTIDASE"/>
    <property type="match status" value="1"/>
</dbReference>
<comment type="pathway">
    <text evidence="1 7">Cell wall biogenesis; peptidoglycan biosynthesis.</text>
</comment>
<evidence type="ECO:0000256" key="2">
    <source>
        <dbReference type="ARBA" id="ARBA00005992"/>
    </source>
</evidence>
<sequence>MGKLPKTVMSGLLALSCAWPTSTLAAAITRDDVNGAKLAERSDVAAGDLNPVMIKAQILLDRSHVSPGVIDGYNGENLTKALSAYETMNDLTVDGELDEEVWELLGGEKNADLLVEYEITASDTDRDFIDEIPSDYEELAELESVGFTSIEEMLAERHHMDIELFKALNDSKELTEGTTILVADIGDARTGVTIDRIEADKDRAQIRAYDEDDRLILAYPATIGSEENPSPEGTHQIKAIAIDPTYSYRPSENFQQGDNDEQLTIAPGPNNPVGNVWIDLSEPTYGIHGTYEPAKIDKAASHGCVRLTNWDARELAELVETGIDVEFVD</sequence>
<dbReference type="CDD" id="cd16913">
    <property type="entry name" value="YkuD_like"/>
    <property type="match status" value="1"/>
</dbReference>
<dbReference type="EMBL" id="JAXLPB010000006">
    <property type="protein sequence ID" value="MDY8110812.1"/>
    <property type="molecule type" value="Genomic_DNA"/>
</dbReference>
<dbReference type="SUPFAM" id="SSF141523">
    <property type="entry name" value="L,D-transpeptidase catalytic domain-like"/>
    <property type="match status" value="1"/>
</dbReference>